<accession>A0A833VD24</accession>
<proteinExistence type="predicted"/>
<dbReference type="Proteomes" id="UP000623129">
    <property type="component" value="Unassembled WGS sequence"/>
</dbReference>
<dbReference type="AlphaFoldDB" id="A0A833VD24"/>
<gene>
    <name evidence="2" type="ORF">FCM35_KLT21266</name>
</gene>
<dbReference type="EMBL" id="SWLB01000009">
    <property type="protein sequence ID" value="KAF3334662.1"/>
    <property type="molecule type" value="Genomic_DNA"/>
</dbReference>
<organism evidence="2 3">
    <name type="scientific">Carex littledalei</name>
    <dbReference type="NCBI Taxonomy" id="544730"/>
    <lineage>
        <taxon>Eukaryota</taxon>
        <taxon>Viridiplantae</taxon>
        <taxon>Streptophyta</taxon>
        <taxon>Embryophyta</taxon>
        <taxon>Tracheophyta</taxon>
        <taxon>Spermatophyta</taxon>
        <taxon>Magnoliopsida</taxon>
        <taxon>Liliopsida</taxon>
        <taxon>Poales</taxon>
        <taxon>Cyperaceae</taxon>
        <taxon>Cyperoideae</taxon>
        <taxon>Cariceae</taxon>
        <taxon>Carex</taxon>
        <taxon>Carex subgen. Euthyceras</taxon>
    </lineage>
</organism>
<name>A0A833VD24_9POAL</name>
<keyword evidence="1" id="KW-0472">Membrane</keyword>
<reference evidence="2" key="1">
    <citation type="submission" date="2020-01" db="EMBL/GenBank/DDBJ databases">
        <title>Genome sequence of Kobresia littledalei, the first chromosome-level genome in the family Cyperaceae.</title>
        <authorList>
            <person name="Qu G."/>
        </authorList>
    </citation>
    <scope>NUCLEOTIDE SEQUENCE</scope>
    <source>
        <strain evidence="2">C.B.Clarke</strain>
        <tissue evidence="2">Leaf</tissue>
    </source>
</reference>
<keyword evidence="1" id="KW-1133">Transmembrane helix</keyword>
<evidence type="ECO:0000313" key="3">
    <source>
        <dbReference type="Proteomes" id="UP000623129"/>
    </source>
</evidence>
<keyword evidence="3" id="KW-1185">Reference proteome</keyword>
<feature type="transmembrane region" description="Helical" evidence="1">
    <location>
        <begin position="111"/>
        <end position="130"/>
    </location>
</feature>
<evidence type="ECO:0000256" key="1">
    <source>
        <dbReference type="SAM" id="Phobius"/>
    </source>
</evidence>
<protein>
    <submittedName>
        <fullName evidence="2">Uncharacterized protein</fullName>
    </submittedName>
</protein>
<sequence>MPQMQRSHAVKWHLLCPNACRMRRLGRANPLRRVAAALGALIQWRRAVRIARQCAIASKTWPNQPASMRALLRAFPASAELACRILSAPPLTVPRCTEIESSARQRRLHTCWGIIYASFLWLASSIYFFFQTLAG</sequence>
<comment type="caution">
    <text evidence="2">The sequence shown here is derived from an EMBL/GenBank/DDBJ whole genome shotgun (WGS) entry which is preliminary data.</text>
</comment>
<keyword evidence="1" id="KW-0812">Transmembrane</keyword>
<evidence type="ECO:0000313" key="2">
    <source>
        <dbReference type="EMBL" id="KAF3334662.1"/>
    </source>
</evidence>